<dbReference type="Pfam" id="PF02592">
    <property type="entry name" value="Vut_1"/>
    <property type="match status" value="1"/>
</dbReference>
<dbReference type="Proteomes" id="UP000070352">
    <property type="component" value="Unassembled WGS sequence"/>
</dbReference>
<dbReference type="RefSeq" id="WP_068725430.1">
    <property type="nucleotide sequence ID" value="NZ_LSKU01000001.1"/>
</dbReference>
<dbReference type="NCBIfam" id="TIGR00697">
    <property type="entry name" value="queuosine precursor transporter"/>
    <property type="match status" value="1"/>
</dbReference>
<dbReference type="GO" id="GO:0005886">
    <property type="term" value="C:plasma membrane"/>
    <property type="evidence" value="ECO:0007669"/>
    <property type="project" value="UniProtKB-SubCell"/>
</dbReference>
<dbReference type="GO" id="GO:0022857">
    <property type="term" value="F:transmembrane transporter activity"/>
    <property type="evidence" value="ECO:0007669"/>
    <property type="project" value="UniProtKB-UniRule"/>
</dbReference>
<dbReference type="OrthoDB" id="9805479at2"/>
<proteinExistence type="inferred from homology"/>
<accession>A0A135L556</accession>
<reference evidence="2 3" key="1">
    <citation type="submission" date="2016-02" db="EMBL/GenBank/DDBJ databases">
        <title>Draft Genome for Tepidibacillus decaturensis nov. sp. Strain Z9, an Anaerobic, Moderately Thermophilic and Heterotrophic Bacterium from Deep Subsurface of the Illinois Basin, USA.</title>
        <authorList>
            <person name="Dong Y."/>
            <person name="Chang J.Y."/>
            <person name="Sanford R."/>
            <person name="Fouke B.W."/>
        </authorList>
    </citation>
    <scope>NUCLEOTIDE SEQUENCE [LARGE SCALE GENOMIC DNA]</scope>
    <source>
        <strain evidence="2 3">Z9</strain>
    </source>
</reference>
<evidence type="ECO:0000313" key="3">
    <source>
        <dbReference type="Proteomes" id="UP000070352"/>
    </source>
</evidence>
<dbReference type="STRING" id="1413211.U473_08895"/>
<dbReference type="HAMAP" id="MF_02088">
    <property type="entry name" value="Q_prec_transport"/>
    <property type="match status" value="1"/>
</dbReference>
<evidence type="ECO:0000313" key="2">
    <source>
        <dbReference type="EMBL" id="KXG44106.1"/>
    </source>
</evidence>
<dbReference type="InterPro" id="IPR003744">
    <property type="entry name" value="YhhQ"/>
</dbReference>
<dbReference type="PANTHER" id="PTHR34300">
    <property type="entry name" value="QUEUOSINE PRECURSOR TRANSPORTER-RELATED"/>
    <property type="match status" value="1"/>
</dbReference>
<feature type="transmembrane region" description="Helical" evidence="1">
    <location>
        <begin position="38"/>
        <end position="58"/>
    </location>
</feature>
<comment type="subcellular location">
    <subcellularLocation>
        <location evidence="1">Cell membrane</location>
        <topology evidence="1">Multi-pass membrane protein</topology>
    </subcellularLocation>
</comment>
<keyword evidence="3" id="KW-1185">Reference proteome</keyword>
<keyword evidence="1" id="KW-0812">Transmembrane</keyword>
<dbReference type="AlphaFoldDB" id="A0A135L556"/>
<gene>
    <name evidence="2" type="ORF">U473_08895</name>
</gene>
<feature type="transmembrane region" description="Helical" evidence="1">
    <location>
        <begin position="7"/>
        <end position="26"/>
    </location>
</feature>
<feature type="transmembrane region" description="Helical" evidence="1">
    <location>
        <begin position="111"/>
        <end position="135"/>
    </location>
</feature>
<comment type="function">
    <text evidence="1">Involved in the import of queuosine (Q) precursors, required for Q precursor salvage.</text>
</comment>
<comment type="similarity">
    <text evidence="1">Belongs to the vitamin uptake transporter (VUT/ECF) (TC 2.A.88) family. Q precursor transporter subfamily.</text>
</comment>
<keyword evidence="1" id="KW-1133">Transmembrane helix</keyword>
<sequence length="222" mass="24915">MNRQEKYFIVLSGLFTGLLVLANIIATKIITIQFGQNAFFVPAAVLAYALTFTITDAISEVWGKERTNWLVFTGFITSVISALLVKLAIQMPSAPFWTGQEAFQEILGSNLRITLAGMIAYLVSQYHDVWAFHFLKEKTKGRKLWLRNNVSTSVSQLLDTTIFITIAFYGVIPNLFTMILTQYAIKLMIAVLDTPVVYGLVYLIRNEKGKTVEEKVSTQSIA</sequence>
<keyword evidence="1" id="KW-1003">Cell membrane</keyword>
<evidence type="ECO:0000256" key="1">
    <source>
        <dbReference type="HAMAP-Rule" id="MF_02088"/>
    </source>
</evidence>
<feature type="transmembrane region" description="Helical" evidence="1">
    <location>
        <begin position="156"/>
        <end position="177"/>
    </location>
</feature>
<protein>
    <recommendedName>
        <fullName evidence="1">Probable queuosine precursor transporter</fullName>
        <shortName evidence="1">Q precursor transporter</shortName>
    </recommendedName>
</protein>
<comment type="caution">
    <text evidence="2">The sequence shown here is derived from an EMBL/GenBank/DDBJ whole genome shotgun (WGS) entry which is preliminary data.</text>
</comment>
<name>A0A135L556_9BACI</name>
<keyword evidence="1" id="KW-0472">Membrane</keyword>
<organism evidence="2 3">
    <name type="scientific">Tepidibacillus decaturensis</name>
    <dbReference type="NCBI Taxonomy" id="1413211"/>
    <lineage>
        <taxon>Bacteria</taxon>
        <taxon>Bacillati</taxon>
        <taxon>Bacillota</taxon>
        <taxon>Bacilli</taxon>
        <taxon>Bacillales</taxon>
        <taxon>Bacillaceae</taxon>
        <taxon>Tepidibacillus</taxon>
    </lineage>
</organism>
<dbReference type="PANTHER" id="PTHR34300:SF2">
    <property type="entry name" value="QUEUOSINE PRECURSOR TRANSPORTER-RELATED"/>
    <property type="match status" value="1"/>
</dbReference>
<dbReference type="EMBL" id="LSKU01000001">
    <property type="protein sequence ID" value="KXG44106.1"/>
    <property type="molecule type" value="Genomic_DNA"/>
</dbReference>
<keyword evidence="1" id="KW-0813">Transport</keyword>
<feature type="transmembrane region" description="Helical" evidence="1">
    <location>
        <begin position="183"/>
        <end position="204"/>
    </location>
</feature>
<feature type="transmembrane region" description="Helical" evidence="1">
    <location>
        <begin position="70"/>
        <end position="91"/>
    </location>
</feature>